<reference evidence="2" key="1">
    <citation type="submission" date="2025-08" db="UniProtKB">
        <authorList>
            <consortium name="Ensembl"/>
        </authorList>
    </citation>
    <scope>IDENTIFICATION</scope>
</reference>
<name>A0A667IF71_LYNCA</name>
<protein>
    <submittedName>
        <fullName evidence="2">Uncharacterized protein</fullName>
    </submittedName>
</protein>
<sequence length="62" mass="6813">VSAPDSLLENLGSEARSQYVSPGERHKPPKRKIGIKRHNSRGLGVEGVQKWTFAGFPCFFGS</sequence>
<accession>A0A667IF71</accession>
<organism evidence="2 3">
    <name type="scientific">Lynx canadensis</name>
    <name type="common">Canada lynx</name>
    <name type="synonym">Felis canadensis</name>
    <dbReference type="NCBI Taxonomy" id="61383"/>
    <lineage>
        <taxon>Eukaryota</taxon>
        <taxon>Metazoa</taxon>
        <taxon>Chordata</taxon>
        <taxon>Craniata</taxon>
        <taxon>Vertebrata</taxon>
        <taxon>Euteleostomi</taxon>
        <taxon>Mammalia</taxon>
        <taxon>Eutheria</taxon>
        <taxon>Laurasiatheria</taxon>
        <taxon>Carnivora</taxon>
        <taxon>Feliformia</taxon>
        <taxon>Felidae</taxon>
        <taxon>Felinae</taxon>
        <taxon>Lynx</taxon>
    </lineage>
</organism>
<evidence type="ECO:0000313" key="3">
    <source>
        <dbReference type="Proteomes" id="UP000472241"/>
    </source>
</evidence>
<evidence type="ECO:0000256" key="1">
    <source>
        <dbReference type="SAM" id="MobiDB-lite"/>
    </source>
</evidence>
<dbReference type="Ensembl" id="ENSLCNT00005034532.1">
    <property type="protein sequence ID" value="ENSLCNP00005030921.1"/>
    <property type="gene ID" value="ENSLCNG00005020175.1"/>
</dbReference>
<dbReference type="Proteomes" id="UP000472241">
    <property type="component" value="Unplaced"/>
</dbReference>
<reference evidence="2" key="2">
    <citation type="submission" date="2025-09" db="UniProtKB">
        <authorList>
            <consortium name="Ensembl"/>
        </authorList>
    </citation>
    <scope>IDENTIFICATION</scope>
</reference>
<proteinExistence type="predicted"/>
<dbReference type="AlphaFoldDB" id="A0A667IF71"/>
<feature type="region of interest" description="Disordered" evidence="1">
    <location>
        <begin position="1"/>
        <end position="34"/>
    </location>
</feature>
<evidence type="ECO:0000313" key="2">
    <source>
        <dbReference type="Ensembl" id="ENSLCNP00005030921.1"/>
    </source>
</evidence>
<keyword evidence="3" id="KW-1185">Reference proteome</keyword>